<dbReference type="RefSeq" id="WP_190421002.1">
    <property type="nucleotide sequence ID" value="NZ_JAAOCA010000014.1"/>
</dbReference>
<feature type="compositionally biased region" description="Basic and acidic residues" evidence="1">
    <location>
        <begin position="24"/>
        <end position="45"/>
    </location>
</feature>
<sequence>MTFSINSMSIDLAHFPDAPAAGEAGERSDKARERSHQHETPRKAVDAQAVPVASQLLSAPSVAAPWADVATAPPASIRTAQQPAPETAALQPGTPAAGEGATALERMRDTVEALKQAIAQLPEAEQKTLAEEVERAKDEALKSAVDMKFDPSKFGQNIEVLYGIMQAMQSMIQTMRQLNGQLAILAKEMAHSAAKSGVSAAQANYVGAIVTAVFAVGLASGSLALHSRSSQLSHKDLKHNRIPAQREREAARAHRDIVDGSNVDAANRTQLSQTSRALSDNGANLDLNSQRYAIQIAQKSAQGQVVGGLAMPLAALGGATQQPVAAQHQGEVEKRKADQNALNDSAREAGSEADKAQEAFKDAVRTVQTAEQNTLAVMNSIASQRA</sequence>
<feature type="region of interest" description="Disordered" evidence="1">
    <location>
        <begin position="322"/>
        <end position="356"/>
    </location>
</feature>
<keyword evidence="3" id="KW-1185">Reference proteome</keyword>
<feature type="region of interest" description="Disordered" evidence="1">
    <location>
        <begin position="76"/>
        <end position="100"/>
    </location>
</feature>
<organism evidence="2 3">
    <name type="scientific">Pseudomonas typographi</name>
    <dbReference type="NCBI Taxonomy" id="2715964"/>
    <lineage>
        <taxon>Bacteria</taxon>
        <taxon>Pseudomonadati</taxon>
        <taxon>Pseudomonadota</taxon>
        <taxon>Gammaproteobacteria</taxon>
        <taxon>Pseudomonadales</taxon>
        <taxon>Pseudomonadaceae</taxon>
        <taxon>Pseudomonas</taxon>
    </lineage>
</organism>
<accession>A0ABR7Z212</accession>
<gene>
    <name evidence="2" type="ORF">HAQ05_12520</name>
</gene>
<feature type="compositionally biased region" description="Basic and acidic residues" evidence="1">
    <location>
        <begin position="345"/>
        <end position="356"/>
    </location>
</feature>
<proteinExistence type="predicted"/>
<name>A0ABR7Z212_9PSED</name>
<protein>
    <submittedName>
        <fullName evidence="2">Uncharacterized protein</fullName>
    </submittedName>
</protein>
<feature type="region of interest" description="Disordered" evidence="1">
    <location>
        <begin position="16"/>
        <end position="47"/>
    </location>
</feature>
<dbReference type="EMBL" id="JAAOCA010000014">
    <property type="protein sequence ID" value="MBD1599524.1"/>
    <property type="molecule type" value="Genomic_DNA"/>
</dbReference>
<comment type="caution">
    <text evidence="2">The sequence shown here is derived from an EMBL/GenBank/DDBJ whole genome shotgun (WGS) entry which is preliminary data.</text>
</comment>
<reference evidence="2 3" key="1">
    <citation type="journal article" date="2020" name="Insects">
        <title>Bacteria Belonging to Pseudomonas typographi sp. nov. from the Bark Beetle Ips typographus Have Genomic Potential to Aid in the Host Ecology.</title>
        <authorList>
            <person name="Peral-Aranega E."/>
            <person name="Saati-Santamaria Z."/>
            <person name="Kolarik M."/>
            <person name="Rivas R."/>
            <person name="Garcia-Fraile P."/>
        </authorList>
    </citation>
    <scope>NUCLEOTIDE SEQUENCE [LARGE SCALE GENOMIC DNA]</scope>
    <source>
        <strain evidence="2 3">CA3A</strain>
    </source>
</reference>
<evidence type="ECO:0000313" key="3">
    <source>
        <dbReference type="Proteomes" id="UP000805841"/>
    </source>
</evidence>
<dbReference type="Proteomes" id="UP000805841">
    <property type="component" value="Unassembled WGS sequence"/>
</dbReference>
<evidence type="ECO:0000313" key="2">
    <source>
        <dbReference type="EMBL" id="MBD1599524.1"/>
    </source>
</evidence>
<evidence type="ECO:0000256" key="1">
    <source>
        <dbReference type="SAM" id="MobiDB-lite"/>
    </source>
</evidence>